<dbReference type="InterPro" id="IPR052877">
    <property type="entry name" value="Lamin_tail_domain"/>
</dbReference>
<dbReference type="PANTHER" id="PTHR19956:SF5">
    <property type="entry name" value="LAMIN TAIL DOMAIN-CONTAINING PROTEIN 2"/>
    <property type="match status" value="1"/>
</dbReference>
<dbReference type="Proteomes" id="UP000308365">
    <property type="component" value="Unassembled WGS sequence"/>
</dbReference>
<feature type="region of interest" description="Disordered" evidence="2">
    <location>
        <begin position="72"/>
        <end position="114"/>
    </location>
</feature>
<proteinExistence type="predicted"/>
<protein>
    <recommendedName>
        <fullName evidence="3">LTD domain-containing protein</fullName>
    </recommendedName>
</protein>
<name>A0A4U1ENR2_MONMO</name>
<dbReference type="InterPro" id="IPR036415">
    <property type="entry name" value="Lamin_tail_dom_sf"/>
</dbReference>
<organism evidence="4 5">
    <name type="scientific">Monodon monoceros</name>
    <name type="common">Narwhal</name>
    <name type="synonym">Ceratodon monodon</name>
    <dbReference type="NCBI Taxonomy" id="40151"/>
    <lineage>
        <taxon>Eukaryota</taxon>
        <taxon>Metazoa</taxon>
        <taxon>Chordata</taxon>
        <taxon>Craniata</taxon>
        <taxon>Vertebrata</taxon>
        <taxon>Euteleostomi</taxon>
        <taxon>Mammalia</taxon>
        <taxon>Eutheria</taxon>
        <taxon>Laurasiatheria</taxon>
        <taxon>Artiodactyla</taxon>
        <taxon>Whippomorpha</taxon>
        <taxon>Cetacea</taxon>
        <taxon>Odontoceti</taxon>
        <taxon>Monodontidae</taxon>
        <taxon>Monodon</taxon>
    </lineage>
</organism>
<accession>A0A4U1ENR2</accession>
<dbReference type="InterPro" id="IPR001322">
    <property type="entry name" value="Lamin_tail_dom"/>
</dbReference>
<dbReference type="PROSITE" id="PS51841">
    <property type="entry name" value="LTD"/>
    <property type="match status" value="1"/>
</dbReference>
<feature type="compositionally biased region" description="Pro residues" evidence="2">
    <location>
        <begin position="352"/>
        <end position="361"/>
    </location>
</feature>
<feature type="domain" description="LTD" evidence="3">
    <location>
        <begin position="478"/>
        <end position="597"/>
    </location>
</feature>
<dbReference type="SUPFAM" id="SSF74853">
    <property type="entry name" value="Lamin A/C globular tail domain"/>
    <property type="match status" value="1"/>
</dbReference>
<feature type="compositionally biased region" description="Polar residues" evidence="2">
    <location>
        <begin position="95"/>
        <end position="108"/>
    </location>
</feature>
<evidence type="ECO:0000313" key="5">
    <source>
        <dbReference type="Proteomes" id="UP000308365"/>
    </source>
</evidence>
<feature type="region of interest" description="Disordered" evidence="2">
    <location>
        <begin position="671"/>
        <end position="691"/>
    </location>
</feature>
<evidence type="ECO:0000256" key="1">
    <source>
        <dbReference type="SAM" id="Coils"/>
    </source>
</evidence>
<feature type="region of interest" description="Disordered" evidence="2">
    <location>
        <begin position="623"/>
        <end position="657"/>
    </location>
</feature>
<feature type="region of interest" description="Disordered" evidence="2">
    <location>
        <begin position="1"/>
        <end position="21"/>
    </location>
</feature>
<dbReference type="AlphaFoldDB" id="A0A4U1ENR2"/>
<feature type="region of interest" description="Disordered" evidence="2">
    <location>
        <begin position="452"/>
        <end position="484"/>
    </location>
</feature>
<evidence type="ECO:0000259" key="3">
    <source>
        <dbReference type="PROSITE" id="PS51841"/>
    </source>
</evidence>
<dbReference type="PANTHER" id="PTHR19956">
    <property type="entry name" value="LAMIN TAIL DOMAIN-CONTAINING PROTEIN 2"/>
    <property type="match status" value="1"/>
</dbReference>
<feature type="compositionally biased region" description="Basic and acidic residues" evidence="2">
    <location>
        <begin position="671"/>
        <end position="685"/>
    </location>
</feature>
<sequence length="757" mass="84330">WTRRGPRVHSGPRSGVSLEAPGNKRPLPFWVLVSMATLPAWISGLRMAPESCQEAEDAEEKAFPSLVDRELVSGHVGPPASPSPDRGAPACPQDTKPSSTRMVSSVNPQPAREQGLIKRKERWPFRSAPESLDPRTLRLLWRQRELEIQALRWAIENHREARHCRILQEVAGLPAESCTLCPQAPNDSEEEPLLLSLAADPEVGAAEIALSPRRSRSRKLLQNQVQKLTLELEEQKGQAQLEKAHLEEQLLQTRNTLRQLEAELQALQKSCLLQLARSSWVDRMLRSSTGSVEVMTAETLMGPSDLSENDRPPTAGVGLRLENVDWNSIAHRYPNLFTNLESSSDQQHLRAPPLPELPPATQPDQWNSELYCRQREHRLKSVEWSSLPLVGTSSSGGADSESSSCLLAARYHMQKVTGDPLQAPGHTAEQKEAQAQSLCGDSRATWEGRLSLDLRKTHSDRQGKNGQEPESRADPHSRHYGRCPSPTGSCLKIMAVSHRRRFVRILNQSLEETADLGGFVLQQLVRDFPVCMYRFPPSTLLEPRQHITVWGEAPSSTKRQPPSSLGQEPVHFHSSRGCVTLLLNPQGEVLSEHQAAHCVTTVCRIFADNTDLSIDRFPLSEARPGADLAEQQPLPRPPRKGRVQEARAGRRRPGTRVQLPRLSTRNLLRQREVPARPEGAAETHPELLPASPIPVPEAALGLEDCQARKEHKVRVRRKSVDRGCPMVALSVQSTAESRFGFRFLSCLPITADSRWPV</sequence>
<evidence type="ECO:0000256" key="2">
    <source>
        <dbReference type="SAM" id="MobiDB-lite"/>
    </source>
</evidence>
<feature type="coiled-coil region" evidence="1">
    <location>
        <begin position="218"/>
        <end position="277"/>
    </location>
</feature>
<dbReference type="Gene3D" id="2.60.40.1260">
    <property type="entry name" value="Lamin Tail domain"/>
    <property type="match status" value="1"/>
</dbReference>
<dbReference type="GO" id="GO:0030527">
    <property type="term" value="F:structural constituent of chromatin"/>
    <property type="evidence" value="ECO:0007669"/>
    <property type="project" value="TreeGrafter"/>
</dbReference>
<dbReference type="GO" id="GO:0005638">
    <property type="term" value="C:lamin filament"/>
    <property type="evidence" value="ECO:0007669"/>
    <property type="project" value="TreeGrafter"/>
</dbReference>
<feature type="compositionally biased region" description="Basic and acidic residues" evidence="2">
    <location>
        <begin position="452"/>
        <end position="477"/>
    </location>
</feature>
<evidence type="ECO:0000313" key="4">
    <source>
        <dbReference type="EMBL" id="TKC37707.1"/>
    </source>
</evidence>
<feature type="region of interest" description="Disordered" evidence="2">
    <location>
        <begin position="343"/>
        <end position="364"/>
    </location>
</feature>
<keyword evidence="1" id="KW-0175">Coiled coil</keyword>
<dbReference type="EMBL" id="RWIC01001097">
    <property type="protein sequence ID" value="TKC37707.1"/>
    <property type="molecule type" value="Genomic_DNA"/>
</dbReference>
<comment type="caution">
    <text evidence="4">The sequence shown here is derived from an EMBL/GenBank/DDBJ whole genome shotgun (WGS) entry which is preliminary data.</text>
</comment>
<reference evidence="5" key="1">
    <citation type="journal article" date="2019" name="IScience">
        <title>Narwhal Genome Reveals Long-Term Low Genetic Diversity despite Current Large Abundance Size.</title>
        <authorList>
            <person name="Westbury M.V."/>
            <person name="Petersen B."/>
            <person name="Garde E."/>
            <person name="Heide-Jorgensen M.P."/>
            <person name="Lorenzen E.D."/>
        </authorList>
    </citation>
    <scope>NUCLEOTIDE SEQUENCE [LARGE SCALE GENOMIC DNA]</scope>
</reference>
<feature type="non-terminal residue" evidence="4">
    <location>
        <position position="1"/>
    </location>
</feature>
<gene>
    <name evidence="4" type="ORF">EI555_019017</name>
</gene>